<evidence type="ECO:0000313" key="2">
    <source>
        <dbReference type="EMBL" id="KAJ1103732.1"/>
    </source>
</evidence>
<keyword evidence="3" id="KW-1185">Reference proteome</keyword>
<sequence>MGPRRGLRPKTAEGGSPVEWPSLPCSPEVKDGGDLGSNSNACRKMLEGMDSEKPMANRQPMTSPRTKELRGLCFCREGLRD</sequence>
<dbReference type="EMBL" id="JANPWB010000013">
    <property type="protein sequence ID" value="KAJ1103732.1"/>
    <property type="molecule type" value="Genomic_DNA"/>
</dbReference>
<evidence type="ECO:0000256" key="1">
    <source>
        <dbReference type="SAM" id="MobiDB-lite"/>
    </source>
</evidence>
<protein>
    <submittedName>
        <fullName evidence="2">Uncharacterized protein</fullName>
    </submittedName>
</protein>
<dbReference type="Proteomes" id="UP001066276">
    <property type="component" value="Chromosome 9"/>
</dbReference>
<proteinExistence type="predicted"/>
<feature type="region of interest" description="Disordered" evidence="1">
    <location>
        <begin position="1"/>
        <end position="41"/>
    </location>
</feature>
<organism evidence="2 3">
    <name type="scientific">Pleurodeles waltl</name>
    <name type="common">Iberian ribbed newt</name>
    <dbReference type="NCBI Taxonomy" id="8319"/>
    <lineage>
        <taxon>Eukaryota</taxon>
        <taxon>Metazoa</taxon>
        <taxon>Chordata</taxon>
        <taxon>Craniata</taxon>
        <taxon>Vertebrata</taxon>
        <taxon>Euteleostomi</taxon>
        <taxon>Amphibia</taxon>
        <taxon>Batrachia</taxon>
        <taxon>Caudata</taxon>
        <taxon>Salamandroidea</taxon>
        <taxon>Salamandridae</taxon>
        <taxon>Pleurodelinae</taxon>
        <taxon>Pleurodeles</taxon>
    </lineage>
</organism>
<evidence type="ECO:0000313" key="3">
    <source>
        <dbReference type="Proteomes" id="UP001066276"/>
    </source>
</evidence>
<gene>
    <name evidence="2" type="ORF">NDU88_001153</name>
</gene>
<reference evidence="2" key="1">
    <citation type="journal article" date="2022" name="bioRxiv">
        <title>Sequencing and chromosome-scale assembly of the giantPleurodeles waltlgenome.</title>
        <authorList>
            <person name="Brown T."/>
            <person name="Elewa A."/>
            <person name="Iarovenko S."/>
            <person name="Subramanian E."/>
            <person name="Araus A.J."/>
            <person name="Petzold A."/>
            <person name="Susuki M."/>
            <person name="Suzuki K.-i.T."/>
            <person name="Hayashi T."/>
            <person name="Toyoda A."/>
            <person name="Oliveira C."/>
            <person name="Osipova E."/>
            <person name="Leigh N.D."/>
            <person name="Simon A."/>
            <person name="Yun M.H."/>
        </authorList>
    </citation>
    <scope>NUCLEOTIDE SEQUENCE</scope>
    <source>
        <strain evidence="2">20211129_DDA</strain>
        <tissue evidence="2">Liver</tissue>
    </source>
</reference>
<comment type="caution">
    <text evidence="2">The sequence shown here is derived from an EMBL/GenBank/DDBJ whole genome shotgun (WGS) entry which is preliminary data.</text>
</comment>
<accession>A0AAV7MK79</accession>
<dbReference type="AlphaFoldDB" id="A0AAV7MK79"/>
<name>A0AAV7MK79_PLEWA</name>